<evidence type="ECO:0000256" key="2">
    <source>
        <dbReference type="ARBA" id="ARBA00022679"/>
    </source>
</evidence>
<dbReference type="Pfam" id="PF00891">
    <property type="entry name" value="Methyltransf_2"/>
    <property type="match status" value="1"/>
</dbReference>
<feature type="active site" description="Proton acceptor" evidence="4">
    <location>
        <position position="260"/>
    </location>
</feature>
<dbReference type="InterPro" id="IPR001077">
    <property type="entry name" value="COMT_C"/>
</dbReference>
<dbReference type="PIRSF" id="PIRSF005739">
    <property type="entry name" value="O-mtase"/>
    <property type="match status" value="1"/>
</dbReference>
<dbReference type="InterPro" id="IPR012967">
    <property type="entry name" value="COMT_dimerisation"/>
</dbReference>
<dbReference type="Gene3D" id="3.40.50.150">
    <property type="entry name" value="Vaccinia Virus protein VP39"/>
    <property type="match status" value="1"/>
</dbReference>
<dbReference type="PANTHER" id="PTHR11746">
    <property type="entry name" value="O-METHYLTRANSFERASE"/>
    <property type="match status" value="1"/>
</dbReference>
<dbReference type="GO" id="GO:0008171">
    <property type="term" value="F:O-methyltransferase activity"/>
    <property type="evidence" value="ECO:0007669"/>
    <property type="project" value="InterPro"/>
</dbReference>
<keyword evidence="1" id="KW-0489">Methyltransferase</keyword>
<evidence type="ECO:0000256" key="3">
    <source>
        <dbReference type="ARBA" id="ARBA00022691"/>
    </source>
</evidence>
<dbReference type="GO" id="GO:0046983">
    <property type="term" value="F:protein dimerization activity"/>
    <property type="evidence" value="ECO:0007669"/>
    <property type="project" value="InterPro"/>
</dbReference>
<dbReference type="Gene3D" id="1.10.10.10">
    <property type="entry name" value="Winged helix-like DNA-binding domain superfamily/Winged helix DNA-binding domain"/>
    <property type="match status" value="1"/>
</dbReference>
<dbReference type="GO" id="GO:0032259">
    <property type="term" value="P:methylation"/>
    <property type="evidence" value="ECO:0007669"/>
    <property type="project" value="UniProtKB-KW"/>
</dbReference>
<dbReference type="Pfam" id="PF08100">
    <property type="entry name" value="Dimerisation"/>
    <property type="match status" value="1"/>
</dbReference>
<dbReference type="CDD" id="cd02440">
    <property type="entry name" value="AdoMet_MTases"/>
    <property type="match status" value="1"/>
</dbReference>
<reference evidence="7" key="1">
    <citation type="submission" date="2021-01" db="UniProtKB">
        <authorList>
            <consortium name="EnsemblPlants"/>
        </authorList>
    </citation>
    <scope>IDENTIFICATION</scope>
</reference>
<protein>
    <submittedName>
        <fullName evidence="7">Uncharacterized protein</fullName>
    </submittedName>
</protein>
<evidence type="ECO:0000256" key="4">
    <source>
        <dbReference type="PIRSR" id="PIRSR005739-1"/>
    </source>
</evidence>
<keyword evidence="3" id="KW-0949">S-adenosyl-L-methionine</keyword>
<organism evidence="7 8">
    <name type="scientific">Kalanchoe fedtschenkoi</name>
    <name type="common">Lavender scallops</name>
    <name type="synonym">South American air plant</name>
    <dbReference type="NCBI Taxonomy" id="63787"/>
    <lineage>
        <taxon>Eukaryota</taxon>
        <taxon>Viridiplantae</taxon>
        <taxon>Streptophyta</taxon>
        <taxon>Embryophyta</taxon>
        <taxon>Tracheophyta</taxon>
        <taxon>Spermatophyta</taxon>
        <taxon>Magnoliopsida</taxon>
        <taxon>eudicotyledons</taxon>
        <taxon>Gunneridae</taxon>
        <taxon>Pentapetalae</taxon>
        <taxon>Saxifragales</taxon>
        <taxon>Crassulaceae</taxon>
        <taxon>Kalanchoe</taxon>
    </lineage>
</organism>
<evidence type="ECO:0000313" key="7">
    <source>
        <dbReference type="EnsemblPlants" id="Kaladp0025s0047.1.v1.1"/>
    </source>
</evidence>
<keyword evidence="2" id="KW-0808">Transferase</keyword>
<dbReference type="EnsemblPlants" id="Kaladp0025s0047.1.v1.1">
    <property type="protein sequence ID" value="Kaladp0025s0047.1.v1.1"/>
    <property type="gene ID" value="Kaladp0025s0047.v1.1"/>
</dbReference>
<dbReference type="OMA" id="LHMQSDE"/>
<evidence type="ECO:0000256" key="1">
    <source>
        <dbReference type="ARBA" id="ARBA00022603"/>
    </source>
</evidence>
<dbReference type="PROSITE" id="PS51683">
    <property type="entry name" value="SAM_OMT_II"/>
    <property type="match status" value="1"/>
</dbReference>
<dbReference type="AlphaFoldDB" id="A0A7N0T8L3"/>
<evidence type="ECO:0000259" key="5">
    <source>
        <dbReference type="Pfam" id="PF00891"/>
    </source>
</evidence>
<keyword evidence="8" id="KW-1185">Reference proteome</keyword>
<sequence length="353" mass="38789">MNNEENEAASYAMVMAELPTFIHFMKAALELNLFQIISEYDEPVSALQLSSHLPKHNPQKTPALLGRMLRLFAAFSLLTCTLKTSDDAAAAAATPLYSLSRAGKYFVKNKDGGSFASLFIQHSEPVIQQAWHNLKDAVLEGVSPSYKAYGLEIFQVMSQHPKTSKLFNQAMTEMTTVRLKMLLQTYKGFVGIKSLVDIGGGSGTCLESIISVHPHIKGINFDLQHVIEKAPPIPGVVHVAGNMFVSIPKGDAVMLKNVLHNWADEECLKIIRNCYDATPPEKGKVIVVEVILPTMPTGIDAKHACLLDSLMFISPGGKERTREEYVALSKGGGFSEVEFVCCFGGVWVMEFHK</sequence>
<dbReference type="InterPro" id="IPR036388">
    <property type="entry name" value="WH-like_DNA-bd_sf"/>
</dbReference>
<proteinExistence type="predicted"/>
<accession>A0A7N0T8L3</accession>
<dbReference type="InterPro" id="IPR016461">
    <property type="entry name" value="COMT-like"/>
</dbReference>
<dbReference type="Proteomes" id="UP000594263">
    <property type="component" value="Unplaced"/>
</dbReference>
<dbReference type="SUPFAM" id="SSF53335">
    <property type="entry name" value="S-adenosyl-L-methionine-dependent methyltransferases"/>
    <property type="match status" value="1"/>
</dbReference>
<evidence type="ECO:0000313" key="8">
    <source>
        <dbReference type="Proteomes" id="UP000594263"/>
    </source>
</evidence>
<dbReference type="InterPro" id="IPR029063">
    <property type="entry name" value="SAM-dependent_MTases_sf"/>
</dbReference>
<dbReference type="InterPro" id="IPR036390">
    <property type="entry name" value="WH_DNA-bd_sf"/>
</dbReference>
<dbReference type="Gramene" id="Kaladp0025s0047.1.v1.1">
    <property type="protein sequence ID" value="Kaladp0025s0047.1.v1.1"/>
    <property type="gene ID" value="Kaladp0025s0047.v1.1"/>
</dbReference>
<dbReference type="SUPFAM" id="SSF46785">
    <property type="entry name" value="Winged helix' DNA-binding domain"/>
    <property type="match status" value="1"/>
</dbReference>
<feature type="domain" description="O-methyltransferase C-terminal" evidence="5">
    <location>
        <begin position="131"/>
        <end position="335"/>
    </location>
</feature>
<name>A0A7N0T8L3_KALFE</name>
<evidence type="ECO:0000259" key="6">
    <source>
        <dbReference type="Pfam" id="PF08100"/>
    </source>
</evidence>
<feature type="domain" description="O-methyltransferase dimerisation" evidence="6">
    <location>
        <begin position="24"/>
        <end position="108"/>
    </location>
</feature>